<evidence type="ECO:0000313" key="2">
    <source>
        <dbReference type="Proteomes" id="UP001056012"/>
    </source>
</evidence>
<accession>A0A9Q9DTX9</accession>
<protein>
    <submittedName>
        <fullName evidence="1">Uncharacterized protein</fullName>
    </submittedName>
</protein>
<dbReference type="VEuPathDB" id="FungiDB:yc1106_05523"/>
<proteinExistence type="predicted"/>
<dbReference type="Proteomes" id="UP001056012">
    <property type="component" value="Chromosome 4"/>
</dbReference>
<gene>
    <name evidence="1" type="ORF">yc1106_05523</name>
</gene>
<organism evidence="1 2">
    <name type="scientific">Curvularia clavata</name>
    <dbReference type="NCBI Taxonomy" id="95742"/>
    <lineage>
        <taxon>Eukaryota</taxon>
        <taxon>Fungi</taxon>
        <taxon>Dikarya</taxon>
        <taxon>Ascomycota</taxon>
        <taxon>Pezizomycotina</taxon>
        <taxon>Dothideomycetes</taxon>
        <taxon>Pleosporomycetidae</taxon>
        <taxon>Pleosporales</taxon>
        <taxon>Pleosporineae</taxon>
        <taxon>Pleosporaceae</taxon>
        <taxon>Curvularia</taxon>
    </lineage>
</organism>
<evidence type="ECO:0000313" key="1">
    <source>
        <dbReference type="EMBL" id="USP78249.1"/>
    </source>
</evidence>
<dbReference type="OrthoDB" id="3665401at2759"/>
<dbReference type="EMBL" id="CP089277">
    <property type="protein sequence ID" value="USP78249.1"/>
    <property type="molecule type" value="Genomic_DNA"/>
</dbReference>
<dbReference type="AlphaFoldDB" id="A0A9Q9DTX9"/>
<reference evidence="1" key="1">
    <citation type="submission" date="2021-12" db="EMBL/GenBank/DDBJ databases">
        <title>Curvularia clavata genome.</title>
        <authorList>
            <person name="Cao Y."/>
        </authorList>
    </citation>
    <scope>NUCLEOTIDE SEQUENCE</scope>
    <source>
        <strain evidence="1">Yc1106</strain>
    </source>
</reference>
<sequence length="438" mass="51064">MTNKELRQFREVYNRYITHNIDPAFLSQAEAHFEYRVCKITNRSVNRLERLRAPRFLKHIRTMDFRLDLQCRVKRPAEKLFPEPGELRATSLLNEAKFFAVVESVVRQAPKLRAITIRAPSGFIYTQEGVYIPRSSFLHGFGIRDNGLLRTNLEDVQSNDDAWQVRDFISQLVRRIQVALPCLERFRVVGFAKSEWQSNLASARTILEEMAYVPTLRHLNTLDLQLEMFPQDDTRCLSTLVKITERSTNLKILRVRSGPNVDKNYRVSSEKWAPLLHQLGVDPPFRLEILEIDGLTTSKSAPTLDQIIKAHSPTLRRLILEHTNFHYPNTLRAFFYALANSNVNYYLSNWLYLHRRTMLVASTLSFIVVPDEVLHSNLDEIIQTEDISSWDWVHITWDIREGMPLVYDNHDGWWGKDWMRDCFLSTISSINSGAIRDS</sequence>
<name>A0A9Q9DTX9_CURCL</name>
<keyword evidence="2" id="KW-1185">Reference proteome</keyword>